<name>A0A9N8HSD7_9STRA</name>
<dbReference type="InterPro" id="IPR042855">
    <property type="entry name" value="V_SNARE_CC"/>
</dbReference>
<evidence type="ECO:0000256" key="3">
    <source>
        <dbReference type="ARBA" id="ARBA00046280"/>
    </source>
</evidence>
<keyword evidence="9" id="KW-1185">Reference proteome</keyword>
<dbReference type="GO" id="GO:0012505">
    <property type="term" value="C:endomembrane system"/>
    <property type="evidence" value="ECO:0007669"/>
    <property type="project" value="UniProtKB-SubCell"/>
</dbReference>
<dbReference type="CDD" id="cd14824">
    <property type="entry name" value="Longin"/>
    <property type="match status" value="1"/>
</dbReference>
<feature type="domain" description="V-SNARE coiled-coil homology" evidence="7">
    <location>
        <begin position="175"/>
        <end position="235"/>
    </location>
</feature>
<dbReference type="SUPFAM" id="SSF58038">
    <property type="entry name" value="SNARE fusion complex"/>
    <property type="match status" value="1"/>
</dbReference>
<evidence type="ECO:0000313" key="8">
    <source>
        <dbReference type="EMBL" id="CAB9524216.1"/>
    </source>
</evidence>
<dbReference type="Proteomes" id="UP001153069">
    <property type="component" value="Unassembled WGS sequence"/>
</dbReference>
<dbReference type="InterPro" id="IPR051097">
    <property type="entry name" value="Synaptobrevin-like_transport"/>
</dbReference>
<comment type="subcellular location">
    <subcellularLocation>
        <location evidence="3">Endomembrane system</location>
        <topology evidence="3">Single-pass type IV membrane protein</topology>
    </subcellularLocation>
</comment>
<keyword evidence="5" id="KW-0812">Transmembrane</keyword>
<evidence type="ECO:0000259" key="7">
    <source>
        <dbReference type="PROSITE" id="PS50892"/>
    </source>
</evidence>
<organism evidence="8 9">
    <name type="scientific">Seminavis robusta</name>
    <dbReference type="NCBI Taxonomy" id="568900"/>
    <lineage>
        <taxon>Eukaryota</taxon>
        <taxon>Sar</taxon>
        <taxon>Stramenopiles</taxon>
        <taxon>Ochrophyta</taxon>
        <taxon>Bacillariophyta</taxon>
        <taxon>Bacillariophyceae</taxon>
        <taxon>Bacillariophycidae</taxon>
        <taxon>Naviculales</taxon>
        <taxon>Naviculaceae</taxon>
        <taxon>Seminavis</taxon>
    </lineage>
</organism>
<evidence type="ECO:0000313" key="9">
    <source>
        <dbReference type="Proteomes" id="UP001153069"/>
    </source>
</evidence>
<dbReference type="Pfam" id="PF00957">
    <property type="entry name" value="Synaptobrevin"/>
    <property type="match status" value="1"/>
</dbReference>
<dbReference type="SUPFAM" id="SSF64356">
    <property type="entry name" value="SNARE-like"/>
    <property type="match status" value="1"/>
</dbReference>
<reference evidence="8" key="1">
    <citation type="submission" date="2020-06" db="EMBL/GenBank/DDBJ databases">
        <authorList>
            <consortium name="Plant Systems Biology data submission"/>
        </authorList>
    </citation>
    <scope>NUCLEOTIDE SEQUENCE</scope>
    <source>
        <strain evidence="8">D6</strain>
    </source>
</reference>
<evidence type="ECO:0000259" key="6">
    <source>
        <dbReference type="PROSITE" id="PS50859"/>
    </source>
</evidence>
<dbReference type="SMART" id="SM01270">
    <property type="entry name" value="Longin"/>
    <property type="match status" value="1"/>
</dbReference>
<dbReference type="AlphaFoldDB" id="A0A9N8HSD7"/>
<proteinExistence type="inferred from homology"/>
<comment type="caution">
    <text evidence="8">The sequence shown here is derived from an EMBL/GenBank/DDBJ whole genome shotgun (WGS) entry which is preliminary data.</text>
</comment>
<dbReference type="PANTHER" id="PTHR21136">
    <property type="entry name" value="SNARE PROTEINS"/>
    <property type="match status" value="1"/>
</dbReference>
<keyword evidence="2 5" id="KW-0472">Membrane</keyword>
<keyword evidence="4" id="KW-0175">Coiled coil</keyword>
<feature type="transmembrane region" description="Helical" evidence="5">
    <location>
        <begin position="239"/>
        <end position="263"/>
    </location>
</feature>
<dbReference type="OrthoDB" id="248747at2759"/>
<evidence type="ECO:0000256" key="4">
    <source>
        <dbReference type="PROSITE-ProRule" id="PRU00290"/>
    </source>
</evidence>
<feature type="domain" description="Longin" evidence="6">
    <location>
        <begin position="92"/>
        <end position="156"/>
    </location>
</feature>
<evidence type="ECO:0000256" key="2">
    <source>
        <dbReference type="ARBA" id="ARBA00023136"/>
    </source>
</evidence>
<protein>
    <submittedName>
        <fullName evidence="8">Vesicle-associated membrane protein 7</fullName>
    </submittedName>
</protein>
<dbReference type="PROSITE" id="PS50892">
    <property type="entry name" value="V_SNARE"/>
    <property type="match status" value="1"/>
</dbReference>
<dbReference type="Gene3D" id="3.30.450.50">
    <property type="entry name" value="Longin domain"/>
    <property type="match status" value="1"/>
</dbReference>
<dbReference type="Gene3D" id="1.20.5.110">
    <property type="match status" value="1"/>
</dbReference>
<keyword evidence="5" id="KW-1133">Transmembrane helix</keyword>
<dbReference type="PROSITE" id="PS50859">
    <property type="entry name" value="LONGIN"/>
    <property type="match status" value="1"/>
</dbReference>
<dbReference type="InterPro" id="IPR011012">
    <property type="entry name" value="Longin-like_dom_sf"/>
</dbReference>
<dbReference type="Pfam" id="PF13774">
    <property type="entry name" value="Longin"/>
    <property type="match status" value="1"/>
</dbReference>
<gene>
    <name evidence="8" type="ORF">SEMRO_1508_G278470.1</name>
</gene>
<sequence>MIVYAVICRAKDAVVLAEHSTDDLMSGNAPQVTIALLQHLRDHPDMIKDKEMKTFVHSNDQEESDLDAFWSDFLHVCAMESEEVANDVIIMEYYFHLYLKDGIFYTCISDDPDTRDQKVNFAFLQQIQSEFTKSTRFRRVSAANAYAMDKTFAPNFRSSIHYYNTNHTQLLQDDKIKSLMTAVEDMKVVMGRNIQLSMQRAGNLEKMIRQSEEMEDRTQVFYKKAKVAKRRRIRKLYRVYATLGLMLLTLLYLIMAVACGWKLQCGPQQQQSGGGGDDP</sequence>
<dbReference type="InterPro" id="IPR010908">
    <property type="entry name" value="Longin_dom"/>
</dbReference>
<evidence type="ECO:0000256" key="1">
    <source>
        <dbReference type="ARBA" id="ARBA00008025"/>
    </source>
</evidence>
<dbReference type="EMBL" id="CAICTM010001506">
    <property type="protein sequence ID" value="CAB9524216.1"/>
    <property type="molecule type" value="Genomic_DNA"/>
</dbReference>
<dbReference type="PANTHER" id="PTHR21136:SF168">
    <property type="entry name" value="VESICLE-ASSOCIATED MEMBRANE PROTEIN 9"/>
    <property type="match status" value="1"/>
</dbReference>
<comment type="similarity">
    <text evidence="1">Belongs to the synaptobrevin family.</text>
</comment>
<evidence type="ECO:0000256" key="5">
    <source>
        <dbReference type="SAM" id="Phobius"/>
    </source>
</evidence>
<accession>A0A9N8HSD7</accession>
<dbReference type="CDD" id="cd15843">
    <property type="entry name" value="R-SNARE"/>
    <property type="match status" value="1"/>
</dbReference>